<dbReference type="InterPro" id="IPR013424">
    <property type="entry name" value="Ice-binding_C"/>
</dbReference>
<organism evidence="2 3">
    <name type="scientific">Thalassomonas actiniarum</name>
    <dbReference type="NCBI Taxonomy" id="485447"/>
    <lineage>
        <taxon>Bacteria</taxon>
        <taxon>Pseudomonadati</taxon>
        <taxon>Pseudomonadota</taxon>
        <taxon>Gammaproteobacteria</taxon>
        <taxon>Alteromonadales</taxon>
        <taxon>Colwelliaceae</taxon>
        <taxon>Thalassomonas</taxon>
    </lineage>
</organism>
<reference evidence="2 3" key="1">
    <citation type="journal article" date="2015" name="Genome Announc.">
        <title>Draft Genome Sequences of Marine Isolates of Thalassomonas viridans and Thalassomonas actiniarum.</title>
        <authorList>
            <person name="Olonade I."/>
            <person name="van Zyl L.J."/>
            <person name="Trindade M."/>
        </authorList>
    </citation>
    <scope>NUCLEOTIDE SEQUENCE [LARGE SCALE GENOMIC DNA]</scope>
    <source>
        <strain evidence="2 3">A5K-106</strain>
    </source>
</reference>
<dbReference type="Pfam" id="PF07589">
    <property type="entry name" value="PEP-CTERM"/>
    <property type="match status" value="1"/>
</dbReference>
<gene>
    <name evidence="2" type="ORF">SG35_006325</name>
</gene>
<evidence type="ECO:0000313" key="3">
    <source>
        <dbReference type="Proteomes" id="UP000032568"/>
    </source>
</evidence>
<feature type="domain" description="Ice-binding protein C-terminal" evidence="1">
    <location>
        <begin position="199"/>
        <end position="220"/>
    </location>
</feature>
<sequence length="224" mass="24141">MKLKLLKVPLAGLILCVSGLLNIANADLITIGNLTSNDDGSTNVIADTLNDREWLRWDLLADLTHAQTLAEIASGAYAGWTIAGADDANLFLDALYSGADHGCSDNVTMILNCADTGSYTSPQYKALFGDSGSSGTEAAWFYDDTLTDNQAGMLYLHNGEDNRKINTYSTIAVSDNFSKYGLWSSSGTIGWLMYRSTAQVSEPPTLAIFALVLAGFGLRRFTRQ</sequence>
<name>A0AAE9YVG2_9GAMM</name>
<reference evidence="2 3" key="2">
    <citation type="journal article" date="2022" name="Mar. Drugs">
        <title>Bioassay-Guided Fractionation Leads to the Detection of Cholic Acid Generated by the Rare Thalassomonas sp.</title>
        <authorList>
            <person name="Pheiffer F."/>
            <person name="Schneider Y.K."/>
            <person name="Hansen E.H."/>
            <person name="Andersen J.H."/>
            <person name="Isaksson J."/>
            <person name="Busche T."/>
            <person name="R C."/>
            <person name="Kalinowski J."/>
            <person name="Zyl L.V."/>
            <person name="Trindade M."/>
        </authorList>
    </citation>
    <scope>NUCLEOTIDE SEQUENCE [LARGE SCALE GENOMIC DNA]</scope>
    <source>
        <strain evidence="2 3">A5K-106</strain>
    </source>
</reference>
<dbReference type="RefSeq" id="WP_044835343.1">
    <property type="nucleotide sequence ID" value="NZ_CP059735.1"/>
</dbReference>
<dbReference type="KEGG" id="tact:SG35_006325"/>
<accession>A0AAE9YVG2</accession>
<keyword evidence="3" id="KW-1185">Reference proteome</keyword>
<evidence type="ECO:0000313" key="2">
    <source>
        <dbReference type="EMBL" id="WDE00263.1"/>
    </source>
</evidence>
<evidence type="ECO:0000259" key="1">
    <source>
        <dbReference type="Pfam" id="PF07589"/>
    </source>
</evidence>
<protein>
    <submittedName>
        <fullName evidence="2">PEP-CTERM sorting domain-containing protein</fullName>
    </submittedName>
</protein>
<dbReference type="AlphaFoldDB" id="A0AAE9YVG2"/>
<dbReference type="Proteomes" id="UP000032568">
    <property type="component" value="Chromosome"/>
</dbReference>
<proteinExistence type="predicted"/>
<dbReference type="EMBL" id="CP059735">
    <property type="protein sequence ID" value="WDE00263.1"/>
    <property type="molecule type" value="Genomic_DNA"/>
</dbReference>